<dbReference type="AlphaFoldDB" id="A0A3P1WQK3"/>
<comment type="caution">
    <text evidence="1">The sequence shown here is derived from an EMBL/GenBank/DDBJ whole genome shotgun (WGS) entry which is preliminary data.</text>
</comment>
<dbReference type="OrthoDB" id="9894961at2"/>
<reference evidence="1 2" key="1">
    <citation type="submission" date="2018-11" db="EMBL/GenBank/DDBJ databases">
        <title>Genomes From Bacteria Associated with the Canine Oral Cavity: a Test Case for Automated Genome-Based Taxonomic Assignment.</title>
        <authorList>
            <person name="Coil D.A."/>
            <person name="Jospin G."/>
            <person name="Darling A.E."/>
            <person name="Wallis C."/>
            <person name="Davis I.J."/>
            <person name="Harris S."/>
            <person name="Eisen J.A."/>
            <person name="Holcombe L.J."/>
            <person name="O'Flynn C."/>
        </authorList>
    </citation>
    <scope>NUCLEOTIDE SEQUENCE [LARGE SCALE GENOMIC DNA]</scope>
    <source>
        <strain evidence="1 2">OH2822_COT-296</strain>
    </source>
</reference>
<proteinExistence type="predicted"/>
<dbReference type="EMBL" id="RQYT01000048">
    <property type="protein sequence ID" value="RRD48236.1"/>
    <property type="molecule type" value="Genomic_DNA"/>
</dbReference>
<name>A0A3P1WQK3_9ACTN</name>
<organism evidence="1 2">
    <name type="scientific">Arachnia propionica</name>
    <dbReference type="NCBI Taxonomy" id="1750"/>
    <lineage>
        <taxon>Bacteria</taxon>
        <taxon>Bacillati</taxon>
        <taxon>Actinomycetota</taxon>
        <taxon>Actinomycetes</taxon>
        <taxon>Propionibacteriales</taxon>
        <taxon>Propionibacteriaceae</taxon>
        <taxon>Arachnia</taxon>
    </lineage>
</organism>
<dbReference type="RefSeq" id="WP_125229043.1">
    <property type="nucleotide sequence ID" value="NZ_RQYT01000048.1"/>
</dbReference>
<gene>
    <name evidence="1" type="ORF">EII35_13785</name>
</gene>
<dbReference type="Proteomes" id="UP000280935">
    <property type="component" value="Unassembled WGS sequence"/>
</dbReference>
<evidence type="ECO:0000313" key="2">
    <source>
        <dbReference type="Proteomes" id="UP000280935"/>
    </source>
</evidence>
<evidence type="ECO:0000313" key="1">
    <source>
        <dbReference type="EMBL" id="RRD48236.1"/>
    </source>
</evidence>
<sequence>MGERTYTVNLGSRGRVTVTESDIEEIDLDESTFQVDGVRLTEARAAQLAREISVQHGRHGGRPSLPEHQ</sequence>
<accession>A0A3P1WQK3</accession>
<protein>
    <submittedName>
        <fullName evidence="1">Uncharacterized protein</fullName>
    </submittedName>
</protein>